<comment type="caution">
    <text evidence="1">The sequence shown here is derived from an EMBL/GenBank/DDBJ whole genome shotgun (WGS) entry which is preliminary data.</text>
</comment>
<accession>A0A147KKX7</accession>
<dbReference type="PATRIC" id="fig|665004.4.peg.2908"/>
<dbReference type="EMBL" id="LGEM01000017">
    <property type="protein sequence ID" value="KUP97946.1"/>
    <property type="molecule type" value="Genomic_DNA"/>
</dbReference>
<keyword evidence="2" id="KW-1185">Reference proteome</keyword>
<protein>
    <submittedName>
        <fullName evidence="1">Uncharacterized protein</fullName>
    </submittedName>
</protein>
<dbReference type="STRING" id="665004.AC529_04000"/>
<dbReference type="Proteomes" id="UP000074382">
    <property type="component" value="Unassembled WGS sequence"/>
</dbReference>
<dbReference type="AlphaFoldDB" id="A0A147KKX7"/>
<organism evidence="1 2">
    <name type="scientific">Thermobifida cellulosilytica TB100</name>
    <dbReference type="NCBI Taxonomy" id="665004"/>
    <lineage>
        <taxon>Bacteria</taxon>
        <taxon>Bacillati</taxon>
        <taxon>Actinomycetota</taxon>
        <taxon>Actinomycetes</taxon>
        <taxon>Streptosporangiales</taxon>
        <taxon>Nocardiopsidaceae</taxon>
        <taxon>Thermobifida</taxon>
    </lineage>
</organism>
<name>A0A147KKX7_THECS</name>
<evidence type="ECO:0000313" key="2">
    <source>
        <dbReference type="Proteomes" id="UP000074382"/>
    </source>
</evidence>
<proteinExistence type="predicted"/>
<gene>
    <name evidence="1" type="ORF">AC529_04000</name>
</gene>
<dbReference type="RefSeq" id="WP_068757093.1">
    <property type="nucleotide sequence ID" value="NZ_KQ950183.1"/>
</dbReference>
<sequence length="88" mass="9314">MTRASHEGAVLVTLAERDAAEELAGQLLEQGYAPCTVHRDMYAGEDDAEDVDWVVEVRTGPGGAPAALDEDGLAALAEEYGGFAHVER</sequence>
<reference evidence="2" key="1">
    <citation type="journal article" date="2017" name="Acta Aliment.">
        <title>Plant polysaccharide degrading enzyme system of Thermpbifida cellulosilytica TB100 revealed by de novo genome project data.</title>
        <authorList>
            <person name="Toth A."/>
            <person name="Baka E."/>
            <person name="Luzics S."/>
            <person name="Bata-Vidacs I."/>
            <person name="Nagy I."/>
            <person name="Balint B."/>
            <person name="Herceg R."/>
            <person name="Olasz F."/>
            <person name="Wilk T."/>
            <person name="Nagy T."/>
            <person name="Kriszt B."/>
            <person name="Nagy I."/>
            <person name="Kukolya J."/>
        </authorList>
    </citation>
    <scope>NUCLEOTIDE SEQUENCE [LARGE SCALE GENOMIC DNA]</scope>
    <source>
        <strain evidence="2">TB100</strain>
    </source>
</reference>
<dbReference type="OrthoDB" id="3731485at2"/>
<evidence type="ECO:0000313" key="1">
    <source>
        <dbReference type="EMBL" id="KUP97946.1"/>
    </source>
</evidence>